<sequence>MQAIKDLLNLIGLPVREERFPGIMPLPAIVYSDEVDVGGADLLNNIITHTITVELYAECIDSEAEAKIERLLDLIPIHYTRTRTWLGTEKMFQTVYAFTITERK</sequence>
<comment type="caution">
    <text evidence="1">The sequence shown here is derived from an EMBL/GenBank/DDBJ whole genome shotgun (WGS) entry which is preliminary data.</text>
</comment>
<evidence type="ECO:0008006" key="2">
    <source>
        <dbReference type="Google" id="ProtNLM"/>
    </source>
</evidence>
<evidence type="ECO:0000313" key="1">
    <source>
        <dbReference type="EMBL" id="MPN57813.1"/>
    </source>
</evidence>
<dbReference type="AlphaFoldDB" id="A0A645JE33"/>
<dbReference type="EMBL" id="VSSQ01129822">
    <property type="protein sequence ID" value="MPN57813.1"/>
    <property type="molecule type" value="Genomic_DNA"/>
</dbReference>
<organism evidence="1">
    <name type="scientific">bioreactor metagenome</name>
    <dbReference type="NCBI Taxonomy" id="1076179"/>
    <lineage>
        <taxon>unclassified sequences</taxon>
        <taxon>metagenomes</taxon>
        <taxon>ecological metagenomes</taxon>
    </lineage>
</organism>
<name>A0A645JE33_9ZZZZ</name>
<gene>
    <name evidence="1" type="ORF">SDC9_205507</name>
</gene>
<proteinExistence type="predicted"/>
<protein>
    <recommendedName>
        <fullName evidence="2">DUF3168 domain-containing protein</fullName>
    </recommendedName>
</protein>
<accession>A0A645JE33</accession>
<reference evidence="1" key="1">
    <citation type="submission" date="2019-08" db="EMBL/GenBank/DDBJ databases">
        <authorList>
            <person name="Kucharzyk K."/>
            <person name="Murdoch R.W."/>
            <person name="Higgins S."/>
            <person name="Loffler F."/>
        </authorList>
    </citation>
    <scope>NUCLEOTIDE SEQUENCE</scope>
</reference>